<organism evidence="2 3">
    <name type="scientific">Orbilia ellipsospora</name>
    <dbReference type="NCBI Taxonomy" id="2528407"/>
    <lineage>
        <taxon>Eukaryota</taxon>
        <taxon>Fungi</taxon>
        <taxon>Dikarya</taxon>
        <taxon>Ascomycota</taxon>
        <taxon>Pezizomycotina</taxon>
        <taxon>Orbiliomycetes</taxon>
        <taxon>Orbiliales</taxon>
        <taxon>Orbiliaceae</taxon>
        <taxon>Orbilia</taxon>
    </lineage>
</organism>
<feature type="compositionally biased region" description="Basic and acidic residues" evidence="1">
    <location>
        <begin position="71"/>
        <end position="83"/>
    </location>
</feature>
<accession>A0AAV9WTE9</accession>
<protein>
    <submittedName>
        <fullName evidence="2">Uncharacterized protein</fullName>
    </submittedName>
</protein>
<feature type="compositionally biased region" description="Basic residues" evidence="1">
    <location>
        <begin position="97"/>
        <end position="108"/>
    </location>
</feature>
<feature type="region of interest" description="Disordered" evidence="1">
    <location>
        <begin position="29"/>
        <end position="137"/>
    </location>
</feature>
<feature type="compositionally biased region" description="Low complexity" evidence="1">
    <location>
        <begin position="112"/>
        <end position="123"/>
    </location>
</feature>
<evidence type="ECO:0000313" key="3">
    <source>
        <dbReference type="Proteomes" id="UP001365542"/>
    </source>
</evidence>
<dbReference type="EMBL" id="JAVHJO010000018">
    <property type="protein sequence ID" value="KAK6524231.1"/>
    <property type="molecule type" value="Genomic_DNA"/>
</dbReference>
<name>A0AAV9WTE9_9PEZI</name>
<feature type="region of interest" description="Disordered" evidence="1">
    <location>
        <begin position="1"/>
        <end position="20"/>
    </location>
</feature>
<feature type="compositionally biased region" description="Polar residues" evidence="1">
    <location>
        <begin position="29"/>
        <end position="48"/>
    </location>
</feature>
<proteinExistence type="predicted"/>
<evidence type="ECO:0000256" key="1">
    <source>
        <dbReference type="SAM" id="MobiDB-lite"/>
    </source>
</evidence>
<feature type="compositionally biased region" description="Pro residues" evidence="1">
    <location>
        <begin position="53"/>
        <end position="69"/>
    </location>
</feature>
<evidence type="ECO:0000313" key="2">
    <source>
        <dbReference type="EMBL" id="KAK6524231.1"/>
    </source>
</evidence>
<feature type="compositionally biased region" description="Polar residues" evidence="1">
    <location>
        <begin position="84"/>
        <end position="94"/>
    </location>
</feature>
<reference evidence="2 3" key="1">
    <citation type="submission" date="2019-10" db="EMBL/GenBank/DDBJ databases">
        <authorList>
            <person name="Palmer J.M."/>
        </authorList>
    </citation>
    <scope>NUCLEOTIDE SEQUENCE [LARGE SCALE GENOMIC DNA]</scope>
    <source>
        <strain evidence="2 3">TWF694</strain>
    </source>
</reference>
<gene>
    <name evidence="2" type="ORF">TWF694_005886</name>
</gene>
<sequence>MREQNPAYSSGGHPLFPLFILPSSSPAITQLRIQKSSNQATSHGPNQCTSNPPVNPSPHHTPPPNPVPPLERFRRVEKERAQQLEKTGTKGNENQRLRKNREAKHRDGKRTSSLSALSRSLQSKPTIIKKPTSAPPFQIPFRIHPPHGRVNMVPKVPIM</sequence>
<keyword evidence="3" id="KW-1185">Reference proteome</keyword>
<comment type="caution">
    <text evidence="2">The sequence shown here is derived from an EMBL/GenBank/DDBJ whole genome shotgun (WGS) entry which is preliminary data.</text>
</comment>
<dbReference type="AlphaFoldDB" id="A0AAV9WTE9"/>
<dbReference type="Proteomes" id="UP001365542">
    <property type="component" value="Unassembled WGS sequence"/>
</dbReference>